<proteinExistence type="predicted"/>
<sequence length="287" mass="33920">MTNEKSTNEISKENKSVVDQSLEDFQEYLKVNNMSVNTIHVYLFAVRQFLERYHVISHDNLMLYKCYLMEHYKPQTVNLRIRALNCYMESLKLSTSKMLMIRIQQKTFLENIISQADYEYLKSCLIRDGNMLYYFVVRFIAATGVRVSELVMAKVEHVKCGYMDIYSKDNKIRRVYFPKNLRVEALKWLSQINRVSGYIFLNRYGEPITPAGIRGQLKKFTVLYGLDPKVVYPHSFRHRFAKNFIEKCGDISMLSDILGHESIETTRIYLHRSSTEQKQIVNQIVNW</sequence>
<dbReference type="PROSITE" id="PS51898">
    <property type="entry name" value="TYR_RECOMBINASE"/>
    <property type="match status" value="1"/>
</dbReference>
<evidence type="ECO:0000259" key="4">
    <source>
        <dbReference type="PROSITE" id="PS51898"/>
    </source>
</evidence>
<organism evidence="6 7">
    <name type="scientific">Clostridium boliviensis</name>
    <dbReference type="NCBI Taxonomy" id="318465"/>
    <lineage>
        <taxon>Bacteria</taxon>
        <taxon>Bacillati</taxon>
        <taxon>Bacillota</taxon>
        <taxon>Clostridia</taxon>
        <taxon>Eubacteriales</taxon>
        <taxon>Clostridiaceae</taxon>
        <taxon>Clostridium</taxon>
    </lineage>
</organism>
<keyword evidence="2" id="KW-0233">DNA recombination</keyword>
<dbReference type="PANTHER" id="PTHR30349:SF89">
    <property type="entry name" value="INTEGRASE_RECOMBINASE"/>
    <property type="match status" value="1"/>
</dbReference>
<comment type="caution">
    <text evidence="6">The sequence shown here is derived from an EMBL/GenBank/DDBJ whole genome shotgun (WGS) entry which is preliminary data.</text>
</comment>
<name>A0ABU4GLS3_9CLOT</name>
<feature type="domain" description="Core-binding (CB)" evidence="5">
    <location>
        <begin position="16"/>
        <end position="92"/>
    </location>
</feature>
<evidence type="ECO:0000259" key="5">
    <source>
        <dbReference type="PROSITE" id="PS51900"/>
    </source>
</evidence>
<dbReference type="InterPro" id="IPR044068">
    <property type="entry name" value="CB"/>
</dbReference>
<dbReference type="RefSeq" id="WP_318064764.1">
    <property type="nucleotide sequence ID" value="NZ_JAWONS010000216.1"/>
</dbReference>
<protein>
    <submittedName>
        <fullName evidence="6">Tyrosine-type recombinase/integrase</fullName>
    </submittedName>
</protein>
<dbReference type="InterPro" id="IPR013762">
    <property type="entry name" value="Integrase-like_cat_sf"/>
</dbReference>
<gene>
    <name evidence="6" type="ORF">RZO55_13255</name>
</gene>
<dbReference type="Pfam" id="PF00589">
    <property type="entry name" value="Phage_integrase"/>
    <property type="match status" value="1"/>
</dbReference>
<dbReference type="Proteomes" id="UP001276854">
    <property type="component" value="Unassembled WGS sequence"/>
</dbReference>
<dbReference type="PROSITE" id="PS51900">
    <property type="entry name" value="CB"/>
    <property type="match status" value="1"/>
</dbReference>
<keyword evidence="7" id="KW-1185">Reference proteome</keyword>
<evidence type="ECO:0000313" key="6">
    <source>
        <dbReference type="EMBL" id="MDW2798544.1"/>
    </source>
</evidence>
<dbReference type="InterPro" id="IPR011010">
    <property type="entry name" value="DNA_brk_join_enz"/>
</dbReference>
<dbReference type="InterPro" id="IPR002104">
    <property type="entry name" value="Integrase_catalytic"/>
</dbReference>
<dbReference type="InterPro" id="IPR010998">
    <property type="entry name" value="Integrase_recombinase_N"/>
</dbReference>
<dbReference type="EMBL" id="JAWONS010000216">
    <property type="protein sequence ID" value="MDW2798544.1"/>
    <property type="molecule type" value="Genomic_DNA"/>
</dbReference>
<keyword evidence="1 3" id="KW-0238">DNA-binding</keyword>
<reference evidence="6 7" key="1">
    <citation type="submission" date="2023-10" db="EMBL/GenBank/DDBJ databases">
        <title>A novel Glycoside Hydrolase 43-Like Enzyme from Clostrdium boliviensis is an Endo-xylanase, and a Candidate for Xylooligosaccharides Production from Different Xylan Substrates.</title>
        <authorList>
            <person name="Alvarez M.T."/>
            <person name="Rocabado-Villegas L.R."/>
            <person name="Salas-Veizaga D.M."/>
            <person name="Linares-Pasten J.A."/>
            <person name="Gudmundsdottir E.E."/>
            <person name="Hreggvidsson G.O."/>
            <person name="Adlercreutz P."/>
            <person name="Nordberg Karlsson E."/>
        </authorList>
    </citation>
    <scope>NUCLEOTIDE SEQUENCE [LARGE SCALE GENOMIC DNA]</scope>
    <source>
        <strain evidence="6 7">E-1</strain>
    </source>
</reference>
<evidence type="ECO:0000256" key="2">
    <source>
        <dbReference type="ARBA" id="ARBA00023172"/>
    </source>
</evidence>
<dbReference type="PANTHER" id="PTHR30349">
    <property type="entry name" value="PHAGE INTEGRASE-RELATED"/>
    <property type="match status" value="1"/>
</dbReference>
<evidence type="ECO:0000256" key="1">
    <source>
        <dbReference type="ARBA" id="ARBA00023125"/>
    </source>
</evidence>
<evidence type="ECO:0000256" key="3">
    <source>
        <dbReference type="PROSITE-ProRule" id="PRU01248"/>
    </source>
</evidence>
<dbReference type="InterPro" id="IPR050090">
    <property type="entry name" value="Tyrosine_recombinase_XerCD"/>
</dbReference>
<dbReference type="SUPFAM" id="SSF56349">
    <property type="entry name" value="DNA breaking-rejoining enzymes"/>
    <property type="match status" value="1"/>
</dbReference>
<evidence type="ECO:0000313" key="7">
    <source>
        <dbReference type="Proteomes" id="UP001276854"/>
    </source>
</evidence>
<feature type="domain" description="Tyr recombinase" evidence="4">
    <location>
        <begin position="108"/>
        <end position="282"/>
    </location>
</feature>
<dbReference type="Gene3D" id="1.10.150.130">
    <property type="match status" value="1"/>
</dbReference>
<accession>A0ABU4GLS3</accession>
<dbReference type="Gene3D" id="1.10.443.10">
    <property type="entry name" value="Intergrase catalytic core"/>
    <property type="match status" value="1"/>
</dbReference>